<sequence length="249" mass="28693">MHKSVFFFCLIGLLSIVPLQSQVIRIPEKFDFMTSPDQYGISTLLRLYFEKYQYQAVVMTDVTEKALSKKIAPHEYGVIIKKKSNFFITRMQVVLMDYEGNEIAVSPEGTSREKEFRYAYIEAVRAAMDQFTALKNRTLFTTTPAENKPTTTTSQPQVILEGKAPLPERKVTLDQYLEARTLSANSIGLYEQKGLTPTLVLYKTSSRDCFMVTQNNAPKGVLLYRNQQWFWEYYEESQLRVVPQFIAGL</sequence>
<gene>
    <name evidence="1" type="ORF">SAMN05444377_10269</name>
</gene>
<dbReference type="Proteomes" id="UP000184147">
    <property type="component" value="Unassembled WGS sequence"/>
</dbReference>
<organism evidence="1 2">
    <name type="scientific">Flavobacterium fontis</name>
    <dbReference type="NCBI Taxonomy" id="1124188"/>
    <lineage>
        <taxon>Bacteria</taxon>
        <taxon>Pseudomonadati</taxon>
        <taxon>Bacteroidota</taxon>
        <taxon>Flavobacteriia</taxon>
        <taxon>Flavobacteriales</taxon>
        <taxon>Flavobacteriaceae</taxon>
        <taxon>Flavobacterium</taxon>
    </lineage>
</organism>
<evidence type="ECO:0000313" key="2">
    <source>
        <dbReference type="Proteomes" id="UP000184147"/>
    </source>
</evidence>
<accession>A0A1M4XJ15</accession>
<evidence type="ECO:0000313" key="1">
    <source>
        <dbReference type="EMBL" id="SHE93391.1"/>
    </source>
</evidence>
<keyword evidence="2" id="KW-1185">Reference proteome</keyword>
<dbReference type="AlphaFoldDB" id="A0A1M4XJ15"/>
<dbReference type="RefSeq" id="WP_073361340.1">
    <property type="nucleotide sequence ID" value="NZ_FQVQ01000002.1"/>
</dbReference>
<dbReference type="EMBL" id="FQVQ01000002">
    <property type="protein sequence ID" value="SHE93391.1"/>
    <property type="molecule type" value="Genomic_DNA"/>
</dbReference>
<proteinExistence type="predicted"/>
<dbReference type="STRING" id="1124188.SAMN05444377_10269"/>
<dbReference type="OrthoDB" id="1274006at2"/>
<reference evidence="1 2" key="1">
    <citation type="submission" date="2016-11" db="EMBL/GenBank/DDBJ databases">
        <authorList>
            <person name="Jaros S."/>
            <person name="Januszkiewicz K."/>
            <person name="Wedrychowicz H."/>
        </authorList>
    </citation>
    <scope>NUCLEOTIDE SEQUENCE [LARGE SCALE GENOMIC DNA]</scope>
    <source>
        <strain evidence="1 2">DSM 25660</strain>
    </source>
</reference>
<name>A0A1M4XJ15_9FLAO</name>
<protein>
    <submittedName>
        <fullName evidence="1">Uncharacterized protein</fullName>
    </submittedName>
</protein>